<protein>
    <submittedName>
        <fullName evidence="2">PIN domain-containing protein</fullName>
    </submittedName>
</protein>
<dbReference type="Proteomes" id="UP000320048">
    <property type="component" value="Unassembled WGS sequence"/>
</dbReference>
<evidence type="ECO:0000313" key="2">
    <source>
        <dbReference type="EMBL" id="TMI84032.1"/>
    </source>
</evidence>
<evidence type="ECO:0000259" key="1">
    <source>
        <dbReference type="Pfam" id="PF01850"/>
    </source>
</evidence>
<dbReference type="InterPro" id="IPR002716">
    <property type="entry name" value="PIN_dom"/>
</dbReference>
<accession>A0A537JL72</accession>
<proteinExistence type="predicted"/>
<feature type="domain" description="PIN" evidence="1">
    <location>
        <begin position="43"/>
        <end position="169"/>
    </location>
</feature>
<organism evidence="2 3">
    <name type="scientific">Candidatus Segetimicrobium genomatis</name>
    <dbReference type="NCBI Taxonomy" id="2569760"/>
    <lineage>
        <taxon>Bacteria</taxon>
        <taxon>Bacillati</taxon>
        <taxon>Candidatus Sysuimicrobiota</taxon>
        <taxon>Candidatus Sysuimicrobiia</taxon>
        <taxon>Candidatus Sysuimicrobiales</taxon>
        <taxon>Candidatus Segetimicrobiaceae</taxon>
        <taxon>Candidatus Segetimicrobium</taxon>
    </lineage>
</organism>
<dbReference type="SUPFAM" id="SSF88723">
    <property type="entry name" value="PIN domain-like"/>
    <property type="match status" value="1"/>
</dbReference>
<dbReference type="Pfam" id="PF01850">
    <property type="entry name" value="PIN"/>
    <property type="match status" value="1"/>
</dbReference>
<evidence type="ECO:0000313" key="3">
    <source>
        <dbReference type="Proteomes" id="UP000320048"/>
    </source>
</evidence>
<dbReference type="CDD" id="cd18692">
    <property type="entry name" value="PIN_VapC-like"/>
    <property type="match status" value="1"/>
</dbReference>
<name>A0A537JL72_9BACT</name>
<dbReference type="Gene3D" id="3.40.50.1010">
    <property type="entry name" value="5'-nuclease"/>
    <property type="match status" value="1"/>
</dbReference>
<reference evidence="2 3" key="1">
    <citation type="journal article" date="2019" name="Nat. Microbiol.">
        <title>Mediterranean grassland soil C-N compound turnover is dependent on rainfall and depth, and is mediated by genomically divergent microorganisms.</title>
        <authorList>
            <person name="Diamond S."/>
            <person name="Andeer P.F."/>
            <person name="Li Z."/>
            <person name="Crits-Christoph A."/>
            <person name="Burstein D."/>
            <person name="Anantharaman K."/>
            <person name="Lane K.R."/>
            <person name="Thomas B.C."/>
            <person name="Pan C."/>
            <person name="Northen T.R."/>
            <person name="Banfield J.F."/>
        </authorList>
    </citation>
    <scope>NUCLEOTIDE SEQUENCE [LARGE SCALE GENOMIC DNA]</scope>
    <source>
        <strain evidence="2">NP_7</strain>
    </source>
</reference>
<comment type="caution">
    <text evidence="2">The sequence shown here is derived from an EMBL/GenBank/DDBJ whole genome shotgun (WGS) entry which is preliminary data.</text>
</comment>
<dbReference type="AlphaFoldDB" id="A0A537JL72"/>
<sequence length="180" mass="20527">MPSVFAASTWRLPDNGRGINALTRRQRRIVDGAERTSTVVAALVDTNILVYRFDPRFPDRQKISTEILRRGIAEDSIRVPHQAIMEFVAAVTKPLVGAMPLLLVQDAIREAEEMLRQFTVLYPDEMLLRTALRGAVAYQLSWFDAHLWAYAEHFGLSELLSEDFQHDRLYGTVRAVNPFL</sequence>
<gene>
    <name evidence="2" type="ORF">E6H04_01925</name>
</gene>
<dbReference type="InterPro" id="IPR029060">
    <property type="entry name" value="PIN-like_dom_sf"/>
</dbReference>
<dbReference type="EMBL" id="VBAO01000050">
    <property type="protein sequence ID" value="TMI84032.1"/>
    <property type="molecule type" value="Genomic_DNA"/>
</dbReference>